<name>A0A5C5U574_9CORY</name>
<feature type="region of interest" description="Disordered" evidence="1">
    <location>
        <begin position="63"/>
        <end position="90"/>
    </location>
</feature>
<dbReference type="AlphaFoldDB" id="A0A5C5U574"/>
<proteinExistence type="predicted"/>
<feature type="compositionally biased region" description="Polar residues" evidence="1">
    <location>
        <begin position="79"/>
        <end position="90"/>
    </location>
</feature>
<reference evidence="2 3" key="1">
    <citation type="submission" date="2019-08" db="EMBL/GenBank/DDBJ databases">
        <authorList>
            <person name="Lei W."/>
        </authorList>
    </citation>
    <scope>NUCLEOTIDE SEQUENCE [LARGE SCALE GENOMIC DNA]</scope>
    <source>
        <strain evidence="2 3">CCUG 58627</strain>
    </source>
</reference>
<evidence type="ECO:0000256" key="1">
    <source>
        <dbReference type="SAM" id="MobiDB-lite"/>
    </source>
</evidence>
<keyword evidence="3" id="KW-1185">Reference proteome</keyword>
<evidence type="ECO:0000313" key="2">
    <source>
        <dbReference type="EMBL" id="TWT21018.1"/>
    </source>
</evidence>
<dbReference type="Proteomes" id="UP000320791">
    <property type="component" value="Unassembled WGS sequence"/>
</dbReference>
<accession>A0A5C5U574</accession>
<feature type="compositionally biased region" description="Acidic residues" evidence="1">
    <location>
        <begin position="63"/>
        <end position="77"/>
    </location>
</feature>
<dbReference type="EMBL" id="VOHM01000031">
    <property type="protein sequence ID" value="TWT21018.1"/>
    <property type="molecule type" value="Genomic_DNA"/>
</dbReference>
<dbReference type="RefSeq" id="WP_146325448.1">
    <property type="nucleotide sequence ID" value="NZ_BAABLR010000025.1"/>
</dbReference>
<evidence type="ECO:0000313" key="3">
    <source>
        <dbReference type="Proteomes" id="UP000320791"/>
    </source>
</evidence>
<organism evidence="2 3">
    <name type="scientific">Corynebacterium canis</name>
    <dbReference type="NCBI Taxonomy" id="679663"/>
    <lineage>
        <taxon>Bacteria</taxon>
        <taxon>Bacillati</taxon>
        <taxon>Actinomycetota</taxon>
        <taxon>Actinomycetes</taxon>
        <taxon>Mycobacteriales</taxon>
        <taxon>Corynebacteriaceae</taxon>
        <taxon>Corynebacterium</taxon>
    </lineage>
</organism>
<comment type="caution">
    <text evidence="2">The sequence shown here is derived from an EMBL/GenBank/DDBJ whole genome shotgun (WGS) entry which is preliminary data.</text>
</comment>
<sequence>MAAAVGEFRVLMAEADALGASEALVAVEPMATGDKAEEVLPLESVEFAYSAFPEGVDAALAQEEAEAMDESESDAETISDVTAESAQVLE</sequence>
<gene>
    <name evidence="2" type="ORF">FRX94_11280</name>
</gene>
<protein>
    <submittedName>
        <fullName evidence="2">Uncharacterized protein</fullName>
    </submittedName>
</protein>